<comment type="cofactor">
    <cofactor evidence="1">
        <name>heme b</name>
        <dbReference type="ChEBI" id="CHEBI:60344"/>
    </cofactor>
</comment>
<keyword evidence="4" id="KW-1003">Cell membrane</keyword>
<keyword evidence="7" id="KW-0479">Metal-binding</keyword>
<keyword evidence="6 13" id="KW-0812">Transmembrane</keyword>
<evidence type="ECO:0000256" key="12">
    <source>
        <dbReference type="ARBA" id="ARBA00037975"/>
    </source>
</evidence>
<sequence length="173" mass="19207">MMKATAEKYDRTARVLHWVSAVVILWASISGFVITTQNVEPGVRNQIASFNVSITTLFIPFFFFRIWHRLQRGTPARPASLSNREALLAGAMHLFFYAVIAAVLISGVLMMPHDIRLFEVVQLPQLVTDASALHLFRNSHTVATATLGACIALHLAALAKHELSGKRILSRMI</sequence>
<protein>
    <submittedName>
        <fullName evidence="15">Cytochrome b561</fullName>
    </submittedName>
</protein>
<feature type="transmembrane region" description="Helical" evidence="13">
    <location>
        <begin position="15"/>
        <end position="35"/>
    </location>
</feature>
<evidence type="ECO:0000256" key="2">
    <source>
        <dbReference type="ARBA" id="ARBA00004651"/>
    </source>
</evidence>
<gene>
    <name evidence="15" type="ORF">J2W36_003460</name>
</gene>
<keyword evidence="8" id="KW-0249">Electron transport</keyword>
<dbReference type="InterPro" id="IPR016174">
    <property type="entry name" value="Di-haem_cyt_TM"/>
</dbReference>
<keyword evidence="10" id="KW-0408">Iron</keyword>
<name>A0ABT9SA15_9BURK</name>
<dbReference type="Proteomes" id="UP001226867">
    <property type="component" value="Unassembled WGS sequence"/>
</dbReference>
<comment type="caution">
    <text evidence="15">The sequence shown here is derived from an EMBL/GenBank/DDBJ whole genome shotgun (WGS) entry which is preliminary data.</text>
</comment>
<comment type="subcellular location">
    <subcellularLocation>
        <location evidence="2">Cell membrane</location>
        <topology evidence="2">Multi-pass membrane protein</topology>
    </subcellularLocation>
</comment>
<evidence type="ECO:0000259" key="14">
    <source>
        <dbReference type="Pfam" id="PF01292"/>
    </source>
</evidence>
<dbReference type="InterPro" id="IPR011577">
    <property type="entry name" value="Cyt_b561_bac/Ni-Hgenase"/>
</dbReference>
<dbReference type="PANTHER" id="PTHR30529">
    <property type="entry name" value="CYTOCHROME B561"/>
    <property type="match status" value="1"/>
</dbReference>
<dbReference type="EMBL" id="JAUSRO010000011">
    <property type="protein sequence ID" value="MDP9901194.1"/>
    <property type="molecule type" value="Genomic_DNA"/>
</dbReference>
<dbReference type="InterPro" id="IPR052168">
    <property type="entry name" value="Cytochrome_b561_oxidase"/>
</dbReference>
<evidence type="ECO:0000313" key="15">
    <source>
        <dbReference type="EMBL" id="MDP9901194.1"/>
    </source>
</evidence>
<reference evidence="15 16" key="1">
    <citation type="submission" date="2023-07" db="EMBL/GenBank/DDBJ databases">
        <title>Sorghum-associated microbial communities from plants grown in Nebraska, USA.</title>
        <authorList>
            <person name="Schachtman D."/>
        </authorList>
    </citation>
    <scope>NUCLEOTIDE SEQUENCE [LARGE SCALE GENOMIC DNA]</scope>
    <source>
        <strain evidence="15 16">DS1607</strain>
    </source>
</reference>
<evidence type="ECO:0000256" key="10">
    <source>
        <dbReference type="ARBA" id="ARBA00023004"/>
    </source>
</evidence>
<evidence type="ECO:0000256" key="7">
    <source>
        <dbReference type="ARBA" id="ARBA00022723"/>
    </source>
</evidence>
<dbReference type="Pfam" id="PF01292">
    <property type="entry name" value="Ni_hydr_CYTB"/>
    <property type="match status" value="1"/>
</dbReference>
<keyword evidence="9 13" id="KW-1133">Transmembrane helix</keyword>
<dbReference type="PANTHER" id="PTHR30529:SF1">
    <property type="entry name" value="CYTOCHROME B561 HOMOLOG 2"/>
    <property type="match status" value="1"/>
</dbReference>
<accession>A0ABT9SA15</accession>
<evidence type="ECO:0000313" key="16">
    <source>
        <dbReference type="Proteomes" id="UP001226867"/>
    </source>
</evidence>
<evidence type="ECO:0000256" key="3">
    <source>
        <dbReference type="ARBA" id="ARBA00022448"/>
    </source>
</evidence>
<dbReference type="SUPFAM" id="SSF81342">
    <property type="entry name" value="Transmembrane di-heme cytochromes"/>
    <property type="match status" value="1"/>
</dbReference>
<evidence type="ECO:0000256" key="6">
    <source>
        <dbReference type="ARBA" id="ARBA00022692"/>
    </source>
</evidence>
<evidence type="ECO:0000256" key="1">
    <source>
        <dbReference type="ARBA" id="ARBA00001970"/>
    </source>
</evidence>
<keyword evidence="5" id="KW-0349">Heme</keyword>
<organism evidence="15 16">
    <name type="scientific">Variovorax ginsengisoli</name>
    <dbReference type="NCBI Taxonomy" id="363844"/>
    <lineage>
        <taxon>Bacteria</taxon>
        <taxon>Pseudomonadati</taxon>
        <taxon>Pseudomonadota</taxon>
        <taxon>Betaproteobacteria</taxon>
        <taxon>Burkholderiales</taxon>
        <taxon>Comamonadaceae</taxon>
        <taxon>Variovorax</taxon>
    </lineage>
</organism>
<evidence type="ECO:0000256" key="5">
    <source>
        <dbReference type="ARBA" id="ARBA00022617"/>
    </source>
</evidence>
<evidence type="ECO:0000256" key="9">
    <source>
        <dbReference type="ARBA" id="ARBA00022989"/>
    </source>
</evidence>
<evidence type="ECO:0000256" key="4">
    <source>
        <dbReference type="ARBA" id="ARBA00022475"/>
    </source>
</evidence>
<feature type="domain" description="Cytochrome b561 bacterial/Ni-hydrogenase" evidence="14">
    <location>
        <begin position="9"/>
        <end position="173"/>
    </location>
</feature>
<keyword evidence="11 13" id="KW-0472">Membrane</keyword>
<feature type="transmembrane region" description="Helical" evidence="13">
    <location>
        <begin position="141"/>
        <end position="159"/>
    </location>
</feature>
<feature type="transmembrane region" description="Helical" evidence="13">
    <location>
        <begin position="87"/>
        <end position="111"/>
    </location>
</feature>
<evidence type="ECO:0000256" key="8">
    <source>
        <dbReference type="ARBA" id="ARBA00022982"/>
    </source>
</evidence>
<evidence type="ECO:0000256" key="11">
    <source>
        <dbReference type="ARBA" id="ARBA00023136"/>
    </source>
</evidence>
<comment type="similarity">
    <text evidence="12">Belongs to the cytochrome b561 family.</text>
</comment>
<keyword evidence="16" id="KW-1185">Reference proteome</keyword>
<feature type="transmembrane region" description="Helical" evidence="13">
    <location>
        <begin position="47"/>
        <end position="67"/>
    </location>
</feature>
<proteinExistence type="inferred from homology"/>
<keyword evidence="3" id="KW-0813">Transport</keyword>
<evidence type="ECO:0000256" key="13">
    <source>
        <dbReference type="SAM" id="Phobius"/>
    </source>
</evidence>